<keyword evidence="5" id="KW-1185">Reference proteome</keyword>
<dbReference type="Gene3D" id="1.25.40.10">
    <property type="entry name" value="Tetratricopeptide repeat domain"/>
    <property type="match status" value="3"/>
</dbReference>
<dbReference type="InterPro" id="IPR002885">
    <property type="entry name" value="PPR_rpt"/>
</dbReference>
<name>A0ABD3C010_9LAMI</name>
<dbReference type="Pfam" id="PF13812">
    <property type="entry name" value="PPR_3"/>
    <property type="match status" value="1"/>
</dbReference>
<dbReference type="PROSITE" id="PS51375">
    <property type="entry name" value="PPR"/>
    <property type="match status" value="5"/>
</dbReference>
<evidence type="ECO:0000313" key="4">
    <source>
        <dbReference type="EMBL" id="KAL3622803.1"/>
    </source>
</evidence>
<organism evidence="4 5">
    <name type="scientific">Castilleja foliolosa</name>
    <dbReference type="NCBI Taxonomy" id="1961234"/>
    <lineage>
        <taxon>Eukaryota</taxon>
        <taxon>Viridiplantae</taxon>
        <taxon>Streptophyta</taxon>
        <taxon>Embryophyta</taxon>
        <taxon>Tracheophyta</taxon>
        <taxon>Spermatophyta</taxon>
        <taxon>Magnoliopsida</taxon>
        <taxon>eudicotyledons</taxon>
        <taxon>Gunneridae</taxon>
        <taxon>Pentapetalae</taxon>
        <taxon>asterids</taxon>
        <taxon>lamiids</taxon>
        <taxon>Lamiales</taxon>
        <taxon>Orobanchaceae</taxon>
        <taxon>Pedicularideae</taxon>
        <taxon>Castillejinae</taxon>
        <taxon>Castilleja</taxon>
    </lineage>
</organism>
<dbReference type="Pfam" id="PF01535">
    <property type="entry name" value="PPR"/>
    <property type="match status" value="1"/>
</dbReference>
<accession>A0ABD3C010</accession>
<proteinExistence type="inferred from homology"/>
<dbReference type="EMBL" id="JAVIJP010000058">
    <property type="protein sequence ID" value="KAL3622803.1"/>
    <property type="molecule type" value="Genomic_DNA"/>
</dbReference>
<evidence type="ECO:0000313" key="5">
    <source>
        <dbReference type="Proteomes" id="UP001632038"/>
    </source>
</evidence>
<comment type="caution">
    <text evidence="4">The sequence shown here is derived from an EMBL/GenBank/DDBJ whole genome shotgun (WGS) entry which is preliminary data.</text>
</comment>
<dbReference type="NCBIfam" id="TIGR00756">
    <property type="entry name" value="PPR"/>
    <property type="match status" value="4"/>
</dbReference>
<feature type="repeat" description="PPR" evidence="3">
    <location>
        <begin position="291"/>
        <end position="325"/>
    </location>
</feature>
<feature type="repeat" description="PPR" evidence="3">
    <location>
        <begin position="402"/>
        <end position="436"/>
    </location>
</feature>
<feature type="repeat" description="PPR" evidence="3">
    <location>
        <begin position="256"/>
        <end position="290"/>
    </location>
</feature>
<evidence type="ECO:0000256" key="1">
    <source>
        <dbReference type="ARBA" id="ARBA00007626"/>
    </source>
</evidence>
<dbReference type="InterPro" id="IPR011990">
    <property type="entry name" value="TPR-like_helical_dom_sf"/>
</dbReference>
<comment type="similarity">
    <text evidence="1">Belongs to the PPR family. P subfamily.</text>
</comment>
<reference evidence="5" key="1">
    <citation type="journal article" date="2024" name="IScience">
        <title>Strigolactones Initiate the Formation of Haustorium-like Structures in Castilleja.</title>
        <authorList>
            <person name="Buerger M."/>
            <person name="Peterson D."/>
            <person name="Chory J."/>
        </authorList>
    </citation>
    <scope>NUCLEOTIDE SEQUENCE [LARGE SCALE GENOMIC DNA]</scope>
</reference>
<keyword evidence="2" id="KW-0677">Repeat</keyword>
<evidence type="ECO:0008006" key="6">
    <source>
        <dbReference type="Google" id="ProtNLM"/>
    </source>
</evidence>
<sequence>MSKRVLKPAVFSPAPLLYSFRLSFNRFFCIHNSPEDSITQQETTDSISTPHSSSAHYFSAQDLTFLKESISVAKVADIEPGKRLTDALLIINGINNYNDALGETTQKFLRQFREKLDENLVVDVLRNLQNAELGVKFFLWAGRQIGYSHSMAVYNALLELLAGDKNDKVSDHFLKEIQNDDSQVLGKLLNVLIRKCCQNGMWSLALEELERLKDFGYKPSRVTYNALIRVFLEFLCKVGNWRDALNMIEKEEFQPDTLIYTKMIMGLCEASLFEEAMEFLNRMRVNSCFPNVVTYRILLCGCLNNGKLGRCKRILSMMIAEGCYPSPKIFCSLVHAYCKSGDHSYAYKLLKKMVDCGCKPGYVVYNIFIGSICGNEGLPSMDLLELAEKAYSEMLDARIALNRINVSNFARCLCGSGKYEEAYRVIREMMGKGFIPDAAGLFLPSFNRSRPPYGTSGTRSWTPE</sequence>
<dbReference type="AlphaFoldDB" id="A0ABD3C010"/>
<evidence type="ECO:0000256" key="3">
    <source>
        <dbReference type="PROSITE-ProRule" id="PRU00708"/>
    </source>
</evidence>
<evidence type="ECO:0000256" key="2">
    <source>
        <dbReference type="ARBA" id="ARBA00022737"/>
    </source>
</evidence>
<feature type="repeat" description="PPR" evidence="3">
    <location>
        <begin position="326"/>
        <end position="360"/>
    </location>
</feature>
<feature type="repeat" description="PPR" evidence="3">
    <location>
        <begin position="185"/>
        <end position="219"/>
    </location>
</feature>
<gene>
    <name evidence="4" type="ORF">CASFOL_033411</name>
</gene>
<protein>
    <recommendedName>
        <fullName evidence="6">Pentatricopeptide repeat-containing protein</fullName>
    </recommendedName>
</protein>
<dbReference type="Proteomes" id="UP001632038">
    <property type="component" value="Unassembled WGS sequence"/>
</dbReference>
<dbReference type="Pfam" id="PF13041">
    <property type="entry name" value="PPR_2"/>
    <property type="match status" value="2"/>
</dbReference>
<dbReference type="PANTHER" id="PTHR47941">
    <property type="entry name" value="PENTATRICOPEPTIDE REPEAT-CONTAINING PROTEIN 3, MITOCHONDRIAL"/>
    <property type="match status" value="1"/>
</dbReference>